<gene>
    <name evidence="2" type="ORF">MOP44_08655</name>
</gene>
<keyword evidence="3" id="KW-1185">Reference proteome</keyword>
<feature type="transmembrane region" description="Helical" evidence="1">
    <location>
        <begin position="38"/>
        <end position="58"/>
    </location>
</feature>
<accession>A0A9J7BTM6</accession>
<dbReference type="KEGG" id="orp:MOP44_08655"/>
<feature type="transmembrane region" description="Helical" evidence="1">
    <location>
        <begin position="12"/>
        <end position="32"/>
    </location>
</feature>
<evidence type="ECO:0000256" key="1">
    <source>
        <dbReference type="SAM" id="Phobius"/>
    </source>
</evidence>
<sequence>MKLSSLFKRVAYCGAVATWIFAILCVIERPAYAYVDPGSGLFFLQVIGSTFVGFGYLARKRIAQLFGVFGKGKNATQSDVDAG</sequence>
<protein>
    <submittedName>
        <fullName evidence="2">Uncharacterized protein</fullName>
    </submittedName>
</protein>
<dbReference type="AlphaFoldDB" id="A0A9J7BTM6"/>
<dbReference type="EMBL" id="CP093313">
    <property type="protein sequence ID" value="UWZ86000.1"/>
    <property type="molecule type" value="Genomic_DNA"/>
</dbReference>
<name>A0A9J7BTM6_9BACT</name>
<keyword evidence="1" id="KW-1133">Transmembrane helix</keyword>
<keyword evidence="1" id="KW-0812">Transmembrane</keyword>
<dbReference type="RefSeq" id="WP_260795642.1">
    <property type="nucleotide sequence ID" value="NZ_CP093313.1"/>
</dbReference>
<keyword evidence="1" id="KW-0472">Membrane</keyword>
<dbReference type="Proteomes" id="UP001059380">
    <property type="component" value="Chromosome"/>
</dbReference>
<proteinExistence type="predicted"/>
<evidence type="ECO:0000313" key="3">
    <source>
        <dbReference type="Proteomes" id="UP001059380"/>
    </source>
</evidence>
<organism evidence="2 3">
    <name type="scientific">Occallatibacter riparius</name>
    <dbReference type="NCBI Taxonomy" id="1002689"/>
    <lineage>
        <taxon>Bacteria</taxon>
        <taxon>Pseudomonadati</taxon>
        <taxon>Acidobacteriota</taxon>
        <taxon>Terriglobia</taxon>
        <taxon>Terriglobales</taxon>
        <taxon>Acidobacteriaceae</taxon>
        <taxon>Occallatibacter</taxon>
    </lineage>
</organism>
<evidence type="ECO:0000313" key="2">
    <source>
        <dbReference type="EMBL" id="UWZ86000.1"/>
    </source>
</evidence>
<reference evidence="2" key="1">
    <citation type="submission" date="2021-04" db="EMBL/GenBank/DDBJ databases">
        <title>Phylogenetic analysis of Acidobacteriaceae.</title>
        <authorList>
            <person name="Qiu L."/>
            <person name="Zhang Q."/>
        </authorList>
    </citation>
    <scope>NUCLEOTIDE SEQUENCE</scope>
    <source>
        <strain evidence="2">DSM 25168</strain>
    </source>
</reference>